<dbReference type="InterPro" id="IPR050428">
    <property type="entry name" value="TCS_sensor_his_kinase"/>
</dbReference>
<keyword evidence="5" id="KW-0808">Transferase</keyword>
<dbReference type="PANTHER" id="PTHR45436">
    <property type="entry name" value="SENSOR HISTIDINE KINASE YKOH"/>
    <property type="match status" value="1"/>
</dbReference>
<feature type="domain" description="Histidine kinase" evidence="11">
    <location>
        <begin position="245"/>
        <end position="464"/>
    </location>
</feature>
<dbReference type="InterPro" id="IPR005467">
    <property type="entry name" value="His_kinase_dom"/>
</dbReference>
<dbReference type="PRINTS" id="PR00344">
    <property type="entry name" value="BCTRLSENSOR"/>
</dbReference>
<dbReference type="SUPFAM" id="SSF55874">
    <property type="entry name" value="ATPase domain of HSP90 chaperone/DNA topoisomerase II/histidine kinase"/>
    <property type="match status" value="1"/>
</dbReference>
<dbReference type="EMBL" id="JAJTWU010000011">
    <property type="protein sequence ID" value="MCE4557706.1"/>
    <property type="molecule type" value="Genomic_DNA"/>
</dbReference>
<dbReference type="GO" id="GO:0016301">
    <property type="term" value="F:kinase activity"/>
    <property type="evidence" value="ECO:0007669"/>
    <property type="project" value="UniProtKB-KW"/>
</dbReference>
<evidence type="ECO:0000313" key="13">
    <source>
        <dbReference type="Proteomes" id="UP001200741"/>
    </source>
</evidence>
<dbReference type="InterPro" id="IPR003594">
    <property type="entry name" value="HATPase_dom"/>
</dbReference>
<comment type="caution">
    <text evidence="12">The sequence shown here is derived from an EMBL/GenBank/DDBJ whole genome shotgun (WGS) entry which is preliminary data.</text>
</comment>
<dbReference type="Proteomes" id="UP001200741">
    <property type="component" value="Unassembled WGS sequence"/>
</dbReference>
<evidence type="ECO:0000256" key="1">
    <source>
        <dbReference type="ARBA" id="ARBA00000085"/>
    </source>
</evidence>
<gene>
    <name evidence="12" type="ORF">LXT13_25265</name>
</gene>
<organism evidence="12 13">
    <name type="scientific">Pelomonas cellulosilytica</name>
    <dbReference type="NCBI Taxonomy" id="2906762"/>
    <lineage>
        <taxon>Bacteria</taxon>
        <taxon>Pseudomonadati</taxon>
        <taxon>Pseudomonadota</taxon>
        <taxon>Betaproteobacteria</taxon>
        <taxon>Burkholderiales</taxon>
        <taxon>Sphaerotilaceae</taxon>
        <taxon>Roseateles</taxon>
    </lineage>
</organism>
<dbReference type="InterPro" id="IPR004358">
    <property type="entry name" value="Sig_transdc_His_kin-like_C"/>
</dbReference>
<accession>A0ABS8Y3R0</accession>
<evidence type="ECO:0000256" key="6">
    <source>
        <dbReference type="ARBA" id="ARBA00022692"/>
    </source>
</evidence>
<evidence type="ECO:0000256" key="8">
    <source>
        <dbReference type="ARBA" id="ARBA00022989"/>
    </source>
</evidence>
<evidence type="ECO:0000256" key="5">
    <source>
        <dbReference type="ARBA" id="ARBA00022679"/>
    </source>
</evidence>
<dbReference type="Pfam" id="PF00512">
    <property type="entry name" value="HisKA"/>
    <property type="match status" value="1"/>
</dbReference>
<evidence type="ECO:0000256" key="7">
    <source>
        <dbReference type="ARBA" id="ARBA00022777"/>
    </source>
</evidence>
<evidence type="ECO:0000256" key="3">
    <source>
        <dbReference type="ARBA" id="ARBA00012438"/>
    </source>
</evidence>
<evidence type="ECO:0000256" key="4">
    <source>
        <dbReference type="ARBA" id="ARBA00022553"/>
    </source>
</evidence>
<feature type="transmembrane region" description="Helical" evidence="10">
    <location>
        <begin position="157"/>
        <end position="176"/>
    </location>
</feature>
<keyword evidence="9 10" id="KW-0472">Membrane</keyword>
<evidence type="ECO:0000256" key="2">
    <source>
        <dbReference type="ARBA" id="ARBA00004370"/>
    </source>
</evidence>
<dbReference type="EC" id="2.7.13.3" evidence="3"/>
<proteinExistence type="predicted"/>
<evidence type="ECO:0000259" key="11">
    <source>
        <dbReference type="PROSITE" id="PS50109"/>
    </source>
</evidence>
<keyword evidence="4" id="KW-0597">Phosphoprotein</keyword>
<dbReference type="Gene3D" id="1.10.287.130">
    <property type="match status" value="1"/>
</dbReference>
<dbReference type="InterPro" id="IPR003661">
    <property type="entry name" value="HisK_dim/P_dom"/>
</dbReference>
<dbReference type="CDD" id="cd00082">
    <property type="entry name" value="HisKA"/>
    <property type="match status" value="1"/>
</dbReference>
<keyword evidence="6 10" id="KW-0812">Transmembrane</keyword>
<keyword evidence="13" id="KW-1185">Reference proteome</keyword>
<dbReference type="SUPFAM" id="SSF47384">
    <property type="entry name" value="Homodimeric domain of signal transducing histidine kinase"/>
    <property type="match status" value="1"/>
</dbReference>
<keyword evidence="7 12" id="KW-0418">Kinase</keyword>
<sequence length="471" mass="50532">MTTTRPSLRSRLVRHVTLPLLLTWGLGSALALGIAAYFTQQAFDRSMLDDAYLLAAHLAPGPDGRWALNMSTDDLRTVLYDRTETVFFAVQGHDGNLIAGHAGLQMPPADEGADWRYADLHFQGRDLRAVILDHGGPPVRIVVALTTNSRRVLLRRLVTYSLVPQALLLIALVAWLRRRVSHDLRPLSQLQELVQARDSSDLSPLPRALLQGAASRDVHGLASAIDDLLGRVAQSVAAQREFAGTVAHELRTPLAGIRALADYGLAHDDPRCWREQLEAVAQSQQRASRLVDQLLALALADETDAALPLKPLDLADLVRSQLLRVLPRADAAGLELEASGLDAPAWVRGDAALIEGLLGNLLDNALRYGRPAEGGGCLRVDLSRAGARTLLTVSDDGPGLDPAACASLTSRWRQGPEGRRLGQGAGLGLAIVQRYAALMQAHFRLDAGPAGRGLGAVVAFPSCQGMTLPTP</sequence>
<evidence type="ECO:0000256" key="10">
    <source>
        <dbReference type="SAM" id="Phobius"/>
    </source>
</evidence>
<dbReference type="Pfam" id="PF02518">
    <property type="entry name" value="HATPase_c"/>
    <property type="match status" value="1"/>
</dbReference>
<reference evidence="12 13" key="1">
    <citation type="submission" date="2021-12" db="EMBL/GenBank/DDBJ databases">
        <title>Genome seq of P8.</title>
        <authorList>
            <person name="Seo T."/>
        </authorList>
    </citation>
    <scope>NUCLEOTIDE SEQUENCE [LARGE SCALE GENOMIC DNA]</scope>
    <source>
        <strain evidence="12 13">P8</strain>
    </source>
</reference>
<dbReference type="Pfam" id="PF08521">
    <property type="entry name" value="2CSK_N"/>
    <property type="match status" value="1"/>
</dbReference>
<dbReference type="Gene3D" id="3.30.565.10">
    <property type="entry name" value="Histidine kinase-like ATPase, C-terminal domain"/>
    <property type="match status" value="1"/>
</dbReference>
<evidence type="ECO:0000256" key="9">
    <source>
        <dbReference type="ARBA" id="ARBA00023136"/>
    </source>
</evidence>
<dbReference type="SMART" id="SM00387">
    <property type="entry name" value="HATPase_c"/>
    <property type="match status" value="1"/>
</dbReference>
<dbReference type="SMART" id="SM00388">
    <property type="entry name" value="HisKA"/>
    <property type="match status" value="1"/>
</dbReference>
<comment type="catalytic activity">
    <reaction evidence="1">
        <text>ATP + protein L-histidine = ADP + protein N-phospho-L-histidine.</text>
        <dbReference type="EC" id="2.7.13.3"/>
    </reaction>
</comment>
<dbReference type="PANTHER" id="PTHR45436:SF1">
    <property type="entry name" value="SENSOR PROTEIN QSEC"/>
    <property type="match status" value="1"/>
</dbReference>
<dbReference type="InterPro" id="IPR036097">
    <property type="entry name" value="HisK_dim/P_sf"/>
</dbReference>
<comment type="subcellular location">
    <subcellularLocation>
        <location evidence="2">Membrane</location>
    </subcellularLocation>
</comment>
<evidence type="ECO:0000313" key="12">
    <source>
        <dbReference type="EMBL" id="MCE4557706.1"/>
    </source>
</evidence>
<dbReference type="InterPro" id="IPR036890">
    <property type="entry name" value="HATPase_C_sf"/>
</dbReference>
<keyword evidence="8 10" id="KW-1133">Transmembrane helix</keyword>
<dbReference type="PROSITE" id="PS50109">
    <property type="entry name" value="HIS_KIN"/>
    <property type="match status" value="1"/>
</dbReference>
<dbReference type="RefSeq" id="WP_233375083.1">
    <property type="nucleotide sequence ID" value="NZ_JAJTWU010000011.1"/>
</dbReference>
<protein>
    <recommendedName>
        <fullName evidence="3">histidine kinase</fullName>
        <ecNumber evidence="3">2.7.13.3</ecNumber>
    </recommendedName>
</protein>
<dbReference type="InterPro" id="IPR013727">
    <property type="entry name" value="2CSK_N"/>
</dbReference>
<feature type="transmembrane region" description="Helical" evidence="10">
    <location>
        <begin position="20"/>
        <end position="38"/>
    </location>
</feature>
<name>A0ABS8Y3R0_9BURK</name>